<dbReference type="Proteomes" id="UP001198893">
    <property type="component" value="Unassembled WGS sequence"/>
</dbReference>
<organism evidence="1 2">
    <name type="scientific">Roseburia amylophila</name>
    <dbReference type="NCBI Taxonomy" id="2981794"/>
    <lineage>
        <taxon>Bacteria</taxon>
        <taxon>Bacillati</taxon>
        <taxon>Bacillota</taxon>
        <taxon>Clostridia</taxon>
        <taxon>Lachnospirales</taxon>
        <taxon>Lachnospiraceae</taxon>
        <taxon>Roseburia</taxon>
    </lineage>
</organism>
<gene>
    <name evidence="1" type="ORF">LKD47_01995</name>
</gene>
<dbReference type="RefSeq" id="WP_227709525.1">
    <property type="nucleotide sequence ID" value="NZ_JAJEQW010000001.1"/>
</dbReference>
<evidence type="ECO:0008006" key="3">
    <source>
        <dbReference type="Google" id="ProtNLM"/>
    </source>
</evidence>
<evidence type="ECO:0000313" key="2">
    <source>
        <dbReference type="Proteomes" id="UP001198893"/>
    </source>
</evidence>
<protein>
    <recommendedName>
        <fullName evidence="3">Bypass of forespore C C-terminal domain-containing protein</fullName>
    </recommendedName>
</protein>
<reference evidence="1" key="1">
    <citation type="submission" date="2021-10" db="EMBL/GenBank/DDBJ databases">
        <title>Anaerobic single-cell dispensing facilitates the cultivation of human gut bacteria.</title>
        <authorList>
            <person name="Afrizal A."/>
        </authorList>
    </citation>
    <scope>NUCLEOTIDE SEQUENCE</scope>
    <source>
        <strain evidence="1">CLA-AA-H204</strain>
    </source>
</reference>
<evidence type="ECO:0000313" key="1">
    <source>
        <dbReference type="EMBL" id="MCC2241075.1"/>
    </source>
</evidence>
<name>A0AAW4WEC0_9FIRM</name>
<sequence length="125" mass="14581">MKNTKRMRTFFLGALVLSISAWIGGRQYYLKLNEKEQEKIIEIQEAATEQFEDSVESANIQNKKAFVIREEDGYLNVYFGEEDALYMYTGIAYQGLPEELKKEISNGKTFDTLEDLYRFLESYSS</sequence>
<accession>A0AAW4WEC0</accession>
<dbReference type="AlphaFoldDB" id="A0AAW4WEC0"/>
<comment type="caution">
    <text evidence="1">The sequence shown here is derived from an EMBL/GenBank/DDBJ whole genome shotgun (WGS) entry which is preliminary data.</text>
</comment>
<dbReference type="EMBL" id="JAJEQW010000001">
    <property type="protein sequence ID" value="MCC2241075.1"/>
    <property type="molecule type" value="Genomic_DNA"/>
</dbReference>
<proteinExistence type="predicted"/>